<reference evidence="1" key="1">
    <citation type="submission" date="2019-11" db="EMBL/GenBank/DDBJ databases">
        <authorList>
            <person name="Feng L."/>
        </authorList>
    </citation>
    <scope>NUCLEOTIDE SEQUENCE</scope>
    <source>
        <strain evidence="1">CramosumLFYP8</strain>
    </source>
</reference>
<evidence type="ECO:0000313" key="1">
    <source>
        <dbReference type="EMBL" id="VYT57999.1"/>
    </source>
</evidence>
<gene>
    <name evidence="1" type="ORF">CRLFYP8_00608</name>
</gene>
<proteinExistence type="predicted"/>
<organism evidence="1">
    <name type="scientific">Thomasclavelia ramosa</name>
    <dbReference type="NCBI Taxonomy" id="1547"/>
    <lineage>
        <taxon>Bacteria</taxon>
        <taxon>Bacillati</taxon>
        <taxon>Bacillota</taxon>
        <taxon>Erysipelotrichia</taxon>
        <taxon>Erysipelotrichales</taxon>
        <taxon>Coprobacillaceae</taxon>
        <taxon>Thomasclavelia</taxon>
    </lineage>
</organism>
<dbReference type="RefSeq" id="WP_422099899.1">
    <property type="nucleotide sequence ID" value="NZ_CACRTL010000003.1"/>
</dbReference>
<name>A0A6N2XU14_9FIRM</name>
<dbReference type="AlphaFoldDB" id="A0A6N2XU14"/>
<accession>A0A6N2XU14</accession>
<dbReference type="EMBL" id="CACRTL010000003">
    <property type="protein sequence ID" value="VYT57999.1"/>
    <property type="molecule type" value="Genomic_DNA"/>
</dbReference>
<sequence>MSNVHAVNEGITITDNTTGLSEAKYQVTFVVDSTKLGENVENIQLQGGFQFIKSSEAPWYQENGASNDGIRRYSAYEYEQGMYPTGGCGNTERTEFNYNGNYILYDMVKDENLYSVTLPLPATEYFYGYFVTYSDGSAVVVQDPVNPSKKNEINNHDATWSYFYVGNSSDALAGQSYIYPRNDNMGSYQYDTYIAYNILVV</sequence>
<protein>
    <submittedName>
        <fullName evidence="1">Uncharacterized protein</fullName>
    </submittedName>
</protein>